<accession>A0ABN1VGY1</accession>
<protein>
    <submittedName>
        <fullName evidence="2">DUF1304 domain-containing protein</fullName>
    </submittedName>
</protein>
<keyword evidence="3" id="KW-1185">Reference proteome</keyword>
<dbReference type="Pfam" id="PF06993">
    <property type="entry name" value="DUF1304"/>
    <property type="match status" value="1"/>
</dbReference>
<feature type="transmembrane region" description="Helical" evidence="1">
    <location>
        <begin position="134"/>
        <end position="155"/>
    </location>
</feature>
<keyword evidence="1" id="KW-0472">Membrane</keyword>
<name>A0ABN1VGY1_9MICO</name>
<feature type="transmembrane region" description="Helical" evidence="1">
    <location>
        <begin position="27"/>
        <end position="46"/>
    </location>
</feature>
<evidence type="ECO:0000313" key="2">
    <source>
        <dbReference type="EMBL" id="GAA1210906.1"/>
    </source>
</evidence>
<keyword evidence="1" id="KW-0812">Transmembrane</keyword>
<sequence length="156" mass="16525">MRPGAPVTAPAPRPLCVTLSSMNSVTVILGSAFIFLAALVHIMIFFMESVLWHKARVQKTFGVFTSEEAAIIKPWAYNQGFYNAFLALGAGTGLVMMGSLNLWPAGIALAMFAALSMLLASVVLITSQPKMARAAAIQGIPPLLGIFFLVLALTVG</sequence>
<gene>
    <name evidence="2" type="ORF">GCM10009655_07490</name>
</gene>
<keyword evidence="1" id="KW-1133">Transmembrane helix</keyword>
<feature type="transmembrane region" description="Helical" evidence="1">
    <location>
        <begin position="106"/>
        <end position="127"/>
    </location>
</feature>
<feature type="transmembrane region" description="Helical" evidence="1">
    <location>
        <begin position="81"/>
        <end position="100"/>
    </location>
</feature>
<dbReference type="Proteomes" id="UP001500943">
    <property type="component" value="Unassembled WGS sequence"/>
</dbReference>
<organism evidence="2 3">
    <name type="scientific">Rhodoglobus aureus</name>
    <dbReference type="NCBI Taxonomy" id="191497"/>
    <lineage>
        <taxon>Bacteria</taxon>
        <taxon>Bacillati</taxon>
        <taxon>Actinomycetota</taxon>
        <taxon>Actinomycetes</taxon>
        <taxon>Micrococcales</taxon>
        <taxon>Microbacteriaceae</taxon>
        <taxon>Rhodoglobus</taxon>
    </lineage>
</organism>
<proteinExistence type="predicted"/>
<reference evidence="2 3" key="1">
    <citation type="journal article" date="2019" name="Int. J. Syst. Evol. Microbiol.">
        <title>The Global Catalogue of Microorganisms (GCM) 10K type strain sequencing project: providing services to taxonomists for standard genome sequencing and annotation.</title>
        <authorList>
            <consortium name="The Broad Institute Genomics Platform"/>
            <consortium name="The Broad Institute Genome Sequencing Center for Infectious Disease"/>
            <person name="Wu L."/>
            <person name="Ma J."/>
        </authorList>
    </citation>
    <scope>NUCLEOTIDE SEQUENCE [LARGE SCALE GENOMIC DNA]</scope>
    <source>
        <strain evidence="2 3">JCM 12762</strain>
    </source>
</reference>
<dbReference type="EMBL" id="BAAAKW010000017">
    <property type="protein sequence ID" value="GAA1210906.1"/>
    <property type="molecule type" value="Genomic_DNA"/>
</dbReference>
<comment type="caution">
    <text evidence="2">The sequence shown here is derived from an EMBL/GenBank/DDBJ whole genome shotgun (WGS) entry which is preliminary data.</text>
</comment>
<evidence type="ECO:0000313" key="3">
    <source>
        <dbReference type="Proteomes" id="UP001500943"/>
    </source>
</evidence>
<evidence type="ECO:0000256" key="1">
    <source>
        <dbReference type="SAM" id="Phobius"/>
    </source>
</evidence>
<dbReference type="InterPro" id="IPR009732">
    <property type="entry name" value="DUF1304"/>
</dbReference>